<dbReference type="InterPro" id="IPR000791">
    <property type="entry name" value="Gpr1/Fun34/SatP-like"/>
</dbReference>
<feature type="transmembrane region" description="Helical" evidence="7">
    <location>
        <begin position="168"/>
        <end position="187"/>
    </location>
</feature>
<feature type="transmembrane region" description="Helical" evidence="7">
    <location>
        <begin position="68"/>
        <end position="90"/>
    </location>
</feature>
<feature type="transmembrane region" description="Helical" evidence="7">
    <location>
        <begin position="140"/>
        <end position="161"/>
    </location>
</feature>
<dbReference type="Pfam" id="PF01184">
    <property type="entry name" value="Gpr1_Fun34_YaaH"/>
    <property type="match status" value="1"/>
</dbReference>
<dbReference type="GO" id="GO:0005886">
    <property type="term" value="C:plasma membrane"/>
    <property type="evidence" value="ECO:0007669"/>
    <property type="project" value="TreeGrafter"/>
</dbReference>
<evidence type="ECO:0000256" key="1">
    <source>
        <dbReference type="ARBA" id="ARBA00004141"/>
    </source>
</evidence>
<evidence type="ECO:0000256" key="3">
    <source>
        <dbReference type="ARBA" id="ARBA00022692"/>
    </source>
</evidence>
<dbReference type="InterPro" id="IPR051633">
    <property type="entry name" value="AceTr"/>
</dbReference>
<feature type="region of interest" description="Disordered" evidence="6">
    <location>
        <begin position="1"/>
        <end position="23"/>
    </location>
</feature>
<evidence type="ECO:0000313" key="8">
    <source>
        <dbReference type="EMBL" id="RMZ66137.1"/>
    </source>
</evidence>
<keyword evidence="9" id="KW-1185">Reference proteome</keyword>
<dbReference type="PANTHER" id="PTHR31123:SF4">
    <property type="entry name" value="PROTEIN ALCS"/>
    <property type="match status" value="1"/>
</dbReference>
<dbReference type="EMBL" id="KE747806">
    <property type="protein sequence ID" value="RMZ66137.1"/>
    <property type="molecule type" value="Genomic_DNA"/>
</dbReference>
<dbReference type="PANTHER" id="PTHR31123">
    <property type="entry name" value="ACCUMULATION OF DYADS PROTEIN 2-RELATED"/>
    <property type="match status" value="1"/>
</dbReference>
<reference evidence="8 9" key="1">
    <citation type="journal article" date="2014" name="PLoS ONE">
        <title>De novo Genome Assembly of the Fungal Plant Pathogen Pyrenophora semeniperda.</title>
        <authorList>
            <person name="Soliai M.M."/>
            <person name="Meyer S.E."/>
            <person name="Udall J.A."/>
            <person name="Elzinga D.E."/>
            <person name="Hermansen R.A."/>
            <person name="Bodily P.M."/>
            <person name="Hart A.A."/>
            <person name="Coleman C.E."/>
        </authorList>
    </citation>
    <scope>NUCLEOTIDE SEQUENCE [LARGE SCALE GENOMIC DNA]</scope>
    <source>
        <strain evidence="8 9">CCB06</strain>
        <tissue evidence="8">Mycelium</tissue>
    </source>
</reference>
<keyword evidence="4 7" id="KW-1133">Transmembrane helix</keyword>
<dbReference type="GO" id="GO:0015123">
    <property type="term" value="F:acetate transmembrane transporter activity"/>
    <property type="evidence" value="ECO:0007669"/>
    <property type="project" value="TreeGrafter"/>
</dbReference>
<evidence type="ECO:0000256" key="5">
    <source>
        <dbReference type="ARBA" id="ARBA00023136"/>
    </source>
</evidence>
<keyword evidence="3 7" id="KW-0812">Transmembrane</keyword>
<dbReference type="Proteomes" id="UP000265663">
    <property type="component" value="Unassembled WGS sequence"/>
</dbReference>
<protein>
    <submittedName>
        <fullName evidence="8">Plasma membrane ammonium transporter (Ato3)</fullName>
    </submittedName>
</protein>
<name>A0A3M7LV81_9PLEO</name>
<organism evidence="8 9">
    <name type="scientific">Pyrenophora seminiperda CCB06</name>
    <dbReference type="NCBI Taxonomy" id="1302712"/>
    <lineage>
        <taxon>Eukaryota</taxon>
        <taxon>Fungi</taxon>
        <taxon>Dikarya</taxon>
        <taxon>Ascomycota</taxon>
        <taxon>Pezizomycotina</taxon>
        <taxon>Dothideomycetes</taxon>
        <taxon>Pleosporomycetidae</taxon>
        <taxon>Pleosporales</taxon>
        <taxon>Pleosporineae</taxon>
        <taxon>Pleosporaceae</taxon>
        <taxon>Pyrenophora</taxon>
    </lineage>
</organism>
<dbReference type="OrthoDB" id="3648309at2759"/>
<accession>A0A3M7LV81</accession>
<keyword evidence="5 7" id="KW-0472">Membrane</keyword>
<feature type="transmembrane region" description="Helical" evidence="7">
    <location>
        <begin position="97"/>
        <end position="120"/>
    </location>
</feature>
<comment type="subcellular location">
    <subcellularLocation>
        <location evidence="1">Membrane</location>
        <topology evidence="1">Multi-pass membrane protein</topology>
    </subcellularLocation>
</comment>
<evidence type="ECO:0000256" key="4">
    <source>
        <dbReference type="ARBA" id="ARBA00022989"/>
    </source>
</evidence>
<sequence>MATSTMREVSAARSTSSDSDRIEKEAHRLGHATTTISLTPEQFEKLYLSPKTPRASRKATRFANAAPLGFMGGIFFFTGPLLLILSTIFLWIQAQTFFMLVCGLFSVFWLSFGVLQLPTLGLAAYYSPTGDAAGGAVSEAMNAVIALYLLVWGFALGTFFVFAIRINLIISGIFGFVTVGAWVLSGAY</sequence>
<evidence type="ECO:0000256" key="7">
    <source>
        <dbReference type="SAM" id="Phobius"/>
    </source>
</evidence>
<comment type="similarity">
    <text evidence="2">Belongs to the acetate uptake transporter (AceTr) (TC 2.A.96) family.</text>
</comment>
<evidence type="ECO:0000313" key="9">
    <source>
        <dbReference type="Proteomes" id="UP000265663"/>
    </source>
</evidence>
<evidence type="ECO:0000256" key="2">
    <source>
        <dbReference type="ARBA" id="ARBA00005587"/>
    </source>
</evidence>
<evidence type="ECO:0000256" key="6">
    <source>
        <dbReference type="SAM" id="MobiDB-lite"/>
    </source>
</evidence>
<gene>
    <name evidence="8" type="ORF">GMOD_00005206</name>
</gene>
<proteinExistence type="inferred from homology"/>
<dbReference type="AlphaFoldDB" id="A0A3M7LV81"/>